<dbReference type="SUPFAM" id="SSF52540">
    <property type="entry name" value="P-loop containing nucleoside triphosphate hydrolases"/>
    <property type="match status" value="1"/>
</dbReference>
<dbReference type="RefSeq" id="WP_076835111.1">
    <property type="nucleotide sequence ID" value="NZ_CP019434.1"/>
</dbReference>
<proteinExistence type="predicted"/>
<dbReference type="KEGG" id="afy:BW247_00525"/>
<organism evidence="1 2">
    <name type="scientific">Acidihalobacter ferrooxydans</name>
    <dbReference type="NCBI Taxonomy" id="1765967"/>
    <lineage>
        <taxon>Bacteria</taxon>
        <taxon>Pseudomonadati</taxon>
        <taxon>Pseudomonadota</taxon>
        <taxon>Gammaproteobacteria</taxon>
        <taxon>Chromatiales</taxon>
        <taxon>Ectothiorhodospiraceae</taxon>
        <taxon>Acidihalobacter</taxon>
    </lineage>
</organism>
<dbReference type="Proteomes" id="UP000243807">
    <property type="component" value="Chromosome"/>
</dbReference>
<evidence type="ECO:0000313" key="1">
    <source>
        <dbReference type="EMBL" id="APZ41764.1"/>
    </source>
</evidence>
<dbReference type="STRING" id="1765967.BW247_00525"/>
<dbReference type="Gene3D" id="3.40.50.300">
    <property type="entry name" value="P-loop containing nucleotide triphosphate hydrolases"/>
    <property type="match status" value="1"/>
</dbReference>
<dbReference type="InterPro" id="IPR027417">
    <property type="entry name" value="P-loop_NTPase"/>
</dbReference>
<reference evidence="1 2" key="1">
    <citation type="submission" date="2017-01" db="EMBL/GenBank/DDBJ databases">
        <title>Draft sequence of Acidihalobacter ferrooxidans strain DSM 14175 (strain V8).</title>
        <authorList>
            <person name="Khaleque H.N."/>
            <person name="Ramsay J.P."/>
            <person name="Murphy R.J.T."/>
            <person name="Kaksonen A.H."/>
            <person name="Boxall N.J."/>
            <person name="Watkin E.L.J."/>
        </authorList>
    </citation>
    <scope>NUCLEOTIDE SEQUENCE [LARGE SCALE GENOMIC DNA]</scope>
    <source>
        <strain evidence="1 2">V8</strain>
    </source>
</reference>
<sequence length="233" mass="26553">MSEIHFIGGEKGGVGKSVVARLLAQYFIDHELAWRAFDADLSHGALMRYYSDYTQPLDIEQLEAMDGLIESSIEAPDHKLLVDLAAQSERKLHAWAEGVDLQEIASELGLQLVFWHVMDDGKDSLQLLERLLQRYGDSVRYVIVKNGLRGDRFDLFDQSDVQETIAARGIPVIELRALHRPIMQKIDRMDKSFWAAINNQGETDHALGLMERQRVKAWQKRAYQAFDTLGLKS</sequence>
<accession>A0A1P8UDA4</accession>
<keyword evidence="2" id="KW-1185">Reference proteome</keyword>
<dbReference type="EMBL" id="CP019434">
    <property type="protein sequence ID" value="APZ41764.1"/>
    <property type="molecule type" value="Genomic_DNA"/>
</dbReference>
<dbReference type="OrthoDB" id="69313at2"/>
<protein>
    <submittedName>
        <fullName evidence="1">Mobilization protein</fullName>
    </submittedName>
</protein>
<evidence type="ECO:0000313" key="2">
    <source>
        <dbReference type="Proteomes" id="UP000243807"/>
    </source>
</evidence>
<name>A0A1P8UDA4_9GAMM</name>
<dbReference type="AlphaFoldDB" id="A0A1P8UDA4"/>
<gene>
    <name evidence="1" type="ORF">BW247_00525</name>
</gene>